<dbReference type="Pfam" id="PF01687">
    <property type="entry name" value="Flavokinase"/>
    <property type="match status" value="1"/>
</dbReference>
<dbReference type="CDD" id="cd02064">
    <property type="entry name" value="FAD_synthetase_N"/>
    <property type="match status" value="1"/>
</dbReference>
<dbReference type="EC" id="2.7.7.2" evidence="14"/>
<dbReference type="NCBIfam" id="TIGR00125">
    <property type="entry name" value="cyt_tran_rel"/>
    <property type="match status" value="1"/>
</dbReference>
<reference evidence="16 17" key="1">
    <citation type="submission" date="2023-07" db="EMBL/GenBank/DDBJ databases">
        <title>Protaetiibacter sp. nov WY-16 isolated from soil.</title>
        <authorList>
            <person name="Liu B."/>
            <person name="Wan Y."/>
        </authorList>
    </citation>
    <scope>NUCLEOTIDE SEQUENCE [LARGE SCALE GENOMIC DNA]</scope>
    <source>
        <strain evidence="16 17">WY-16</strain>
    </source>
</reference>
<comment type="pathway">
    <text evidence="1 14">Cofactor biosynthesis; FAD biosynthesis; FAD from FMN: step 1/1.</text>
</comment>
<dbReference type="Proteomes" id="UP001241072">
    <property type="component" value="Unassembled WGS sequence"/>
</dbReference>
<dbReference type="Gene3D" id="2.40.30.30">
    <property type="entry name" value="Riboflavin kinase-like"/>
    <property type="match status" value="1"/>
</dbReference>
<proteinExistence type="inferred from homology"/>
<evidence type="ECO:0000256" key="13">
    <source>
        <dbReference type="ARBA" id="ARBA00049494"/>
    </source>
</evidence>
<keyword evidence="5 14" id="KW-0808">Transferase</keyword>
<dbReference type="NCBIfam" id="NF004160">
    <property type="entry name" value="PRK05627.1-3"/>
    <property type="match status" value="1"/>
</dbReference>
<dbReference type="InterPro" id="IPR004821">
    <property type="entry name" value="Cyt_trans-like"/>
</dbReference>
<evidence type="ECO:0000256" key="5">
    <source>
        <dbReference type="ARBA" id="ARBA00022679"/>
    </source>
</evidence>
<comment type="catalytic activity">
    <reaction evidence="12 14">
        <text>riboflavin + ATP = FMN + ADP + H(+)</text>
        <dbReference type="Rhea" id="RHEA:14357"/>
        <dbReference type="ChEBI" id="CHEBI:15378"/>
        <dbReference type="ChEBI" id="CHEBI:30616"/>
        <dbReference type="ChEBI" id="CHEBI:57986"/>
        <dbReference type="ChEBI" id="CHEBI:58210"/>
        <dbReference type="ChEBI" id="CHEBI:456216"/>
        <dbReference type="EC" id="2.7.1.26"/>
    </reaction>
</comment>
<dbReference type="SMART" id="SM00904">
    <property type="entry name" value="Flavokinase"/>
    <property type="match status" value="1"/>
</dbReference>
<comment type="pathway">
    <text evidence="2 14">Cofactor biosynthesis; FMN biosynthesis; FMN from riboflavin (ATP route): step 1/1.</text>
</comment>
<dbReference type="InterPro" id="IPR002606">
    <property type="entry name" value="Riboflavin_kinase_bac"/>
</dbReference>
<dbReference type="EMBL" id="JAUQUB010000001">
    <property type="protein sequence ID" value="MDO7881605.1"/>
    <property type="molecule type" value="Genomic_DNA"/>
</dbReference>
<dbReference type="SUPFAM" id="SSF82114">
    <property type="entry name" value="Riboflavin kinase-like"/>
    <property type="match status" value="1"/>
</dbReference>
<evidence type="ECO:0000313" key="16">
    <source>
        <dbReference type="EMBL" id="MDO7881605.1"/>
    </source>
</evidence>
<evidence type="ECO:0000256" key="7">
    <source>
        <dbReference type="ARBA" id="ARBA00022741"/>
    </source>
</evidence>
<keyword evidence="17" id="KW-1185">Reference proteome</keyword>
<keyword evidence="7 14" id="KW-0547">Nucleotide-binding</keyword>
<keyword evidence="11" id="KW-0511">Multifunctional enzyme</keyword>
<dbReference type="PIRSF" id="PIRSF004491">
    <property type="entry name" value="FAD_Synth"/>
    <property type="match status" value="1"/>
</dbReference>
<comment type="similarity">
    <text evidence="14">Belongs to the ribF family.</text>
</comment>
<dbReference type="InterPro" id="IPR015865">
    <property type="entry name" value="Riboflavin_kinase_bac/euk"/>
</dbReference>
<evidence type="ECO:0000256" key="11">
    <source>
        <dbReference type="ARBA" id="ARBA00023268"/>
    </source>
</evidence>
<evidence type="ECO:0000256" key="14">
    <source>
        <dbReference type="PIRNR" id="PIRNR004491"/>
    </source>
</evidence>
<dbReference type="NCBIfam" id="TIGR00083">
    <property type="entry name" value="ribF"/>
    <property type="match status" value="1"/>
</dbReference>
<dbReference type="PANTHER" id="PTHR22749:SF6">
    <property type="entry name" value="RIBOFLAVIN KINASE"/>
    <property type="match status" value="1"/>
</dbReference>
<evidence type="ECO:0000256" key="3">
    <source>
        <dbReference type="ARBA" id="ARBA00022630"/>
    </source>
</evidence>
<dbReference type="GO" id="GO:0003919">
    <property type="term" value="F:FMN adenylyltransferase activity"/>
    <property type="evidence" value="ECO:0007669"/>
    <property type="project" value="UniProtKB-EC"/>
</dbReference>
<dbReference type="SUPFAM" id="SSF52374">
    <property type="entry name" value="Nucleotidylyl transferase"/>
    <property type="match status" value="1"/>
</dbReference>
<keyword evidence="3 14" id="KW-0285">Flavoprotein</keyword>
<keyword evidence="8 14" id="KW-0418">Kinase</keyword>
<dbReference type="GO" id="GO:0008531">
    <property type="term" value="F:riboflavin kinase activity"/>
    <property type="evidence" value="ECO:0007669"/>
    <property type="project" value="UniProtKB-EC"/>
</dbReference>
<evidence type="ECO:0000256" key="4">
    <source>
        <dbReference type="ARBA" id="ARBA00022643"/>
    </source>
</evidence>
<evidence type="ECO:0000259" key="15">
    <source>
        <dbReference type="SMART" id="SM00904"/>
    </source>
</evidence>
<keyword evidence="6 14" id="KW-0548">Nucleotidyltransferase</keyword>
<dbReference type="RefSeq" id="WP_305002012.1">
    <property type="nucleotide sequence ID" value="NZ_JAUQUB010000001.1"/>
</dbReference>
<evidence type="ECO:0000256" key="9">
    <source>
        <dbReference type="ARBA" id="ARBA00022827"/>
    </source>
</evidence>
<evidence type="ECO:0000256" key="8">
    <source>
        <dbReference type="ARBA" id="ARBA00022777"/>
    </source>
</evidence>
<dbReference type="EC" id="2.7.1.26" evidence="14"/>
<evidence type="ECO:0000256" key="1">
    <source>
        <dbReference type="ARBA" id="ARBA00004726"/>
    </source>
</evidence>
<comment type="caution">
    <text evidence="16">The sequence shown here is derived from an EMBL/GenBank/DDBJ whole genome shotgun (WGS) entry which is preliminary data.</text>
</comment>
<feature type="domain" description="Riboflavin kinase" evidence="15">
    <location>
        <begin position="184"/>
        <end position="309"/>
    </location>
</feature>
<evidence type="ECO:0000256" key="6">
    <source>
        <dbReference type="ARBA" id="ARBA00022695"/>
    </source>
</evidence>
<dbReference type="InterPro" id="IPR023468">
    <property type="entry name" value="Riboflavin_kinase"/>
</dbReference>
<dbReference type="InterPro" id="IPR015864">
    <property type="entry name" value="FAD_synthase"/>
</dbReference>
<gene>
    <name evidence="16" type="ORF">Q5716_05115</name>
</gene>
<protein>
    <recommendedName>
        <fullName evidence="14">Riboflavin biosynthesis protein</fullName>
    </recommendedName>
    <domain>
        <recommendedName>
            <fullName evidence="14">Riboflavin kinase</fullName>
            <ecNumber evidence="14">2.7.1.26</ecNumber>
        </recommendedName>
        <alternativeName>
            <fullName evidence="14">Flavokinase</fullName>
        </alternativeName>
    </domain>
    <domain>
        <recommendedName>
            <fullName evidence="14">FMN adenylyltransferase</fullName>
            <ecNumber evidence="14">2.7.7.2</ecNumber>
        </recommendedName>
        <alternativeName>
            <fullName evidence="14">FAD pyrophosphorylase</fullName>
        </alternativeName>
        <alternativeName>
            <fullName evidence="14">FAD synthase</fullName>
        </alternativeName>
    </domain>
</protein>
<dbReference type="Gene3D" id="3.40.50.620">
    <property type="entry name" value="HUPs"/>
    <property type="match status" value="1"/>
</dbReference>
<dbReference type="PANTHER" id="PTHR22749">
    <property type="entry name" value="RIBOFLAVIN KINASE/FMN ADENYLYLTRANSFERASE"/>
    <property type="match status" value="1"/>
</dbReference>
<name>A0ABT9BQA8_9MICO</name>
<keyword evidence="4 14" id="KW-0288">FMN</keyword>
<dbReference type="Pfam" id="PF06574">
    <property type="entry name" value="FAD_syn"/>
    <property type="match status" value="1"/>
</dbReference>
<keyword evidence="10 14" id="KW-0067">ATP-binding</keyword>
<dbReference type="InterPro" id="IPR023465">
    <property type="entry name" value="Riboflavin_kinase_dom_sf"/>
</dbReference>
<comment type="catalytic activity">
    <reaction evidence="13 14">
        <text>FMN + ATP + H(+) = FAD + diphosphate</text>
        <dbReference type="Rhea" id="RHEA:17237"/>
        <dbReference type="ChEBI" id="CHEBI:15378"/>
        <dbReference type="ChEBI" id="CHEBI:30616"/>
        <dbReference type="ChEBI" id="CHEBI:33019"/>
        <dbReference type="ChEBI" id="CHEBI:57692"/>
        <dbReference type="ChEBI" id="CHEBI:58210"/>
        <dbReference type="EC" id="2.7.7.2"/>
    </reaction>
</comment>
<evidence type="ECO:0000256" key="10">
    <source>
        <dbReference type="ARBA" id="ARBA00022840"/>
    </source>
</evidence>
<sequence length="316" mass="33877">MEFWTDASLVPADFGPSAVTVGKFDGVHAGHRAVIDRLVAVADERGLVPTVVTFDRNPLSVVRPEACPDPLVSNEQKRELLEEAGVGATLMVTFDEEFRSMAPEDFVSGILVGALHATAVLVGADFRFGARGAGDVALLRAMAAESGFEVIEIDDVASSGDRRVSSTWIRELLSAGDVRTAAELLGELPAIRAEVVHGAQRGRTLGYPTANLSPTVEGFIPADGVYASWLVVDGVPYGAAVSIGNNPTFEGVPEKQVEAHAFDQAFDLYGRTVEVRFVEFIRGMRKFGGADELAAQMRRDELRIRDILGLPPRAGE</sequence>
<evidence type="ECO:0000256" key="2">
    <source>
        <dbReference type="ARBA" id="ARBA00005201"/>
    </source>
</evidence>
<dbReference type="InterPro" id="IPR014729">
    <property type="entry name" value="Rossmann-like_a/b/a_fold"/>
</dbReference>
<evidence type="ECO:0000256" key="12">
    <source>
        <dbReference type="ARBA" id="ARBA00047880"/>
    </source>
</evidence>
<keyword evidence="9 14" id="KW-0274">FAD</keyword>
<accession>A0ABT9BQA8</accession>
<evidence type="ECO:0000313" key="17">
    <source>
        <dbReference type="Proteomes" id="UP001241072"/>
    </source>
</evidence>
<organism evidence="16 17">
    <name type="scientific">Antiquaquibacter soli</name>
    <dbReference type="NCBI Taxonomy" id="3064523"/>
    <lineage>
        <taxon>Bacteria</taxon>
        <taxon>Bacillati</taxon>
        <taxon>Actinomycetota</taxon>
        <taxon>Actinomycetes</taxon>
        <taxon>Micrococcales</taxon>
        <taxon>Microbacteriaceae</taxon>
        <taxon>Antiquaquibacter</taxon>
    </lineage>
</organism>